<name>A0ABP6QFK8_9ACTN</name>
<proteinExistence type="inferred from homology"/>
<comment type="similarity">
    <text evidence="1 2">Belongs to the short-chain dehydrogenases/reductases (SDR) family.</text>
</comment>
<protein>
    <submittedName>
        <fullName evidence="3">SDR family oxidoreductase</fullName>
    </submittedName>
</protein>
<sequence>MSFEIELDERTALVTGAGQGVGKAVCMYLAAAGAKVLVNDVSADRAEAVANKIRSAGGKAEALPFDVSDFAAASAAIGAEPALHILVNNAGNAGPPQDLTDPASRGPAISVGEFMATDPADWDRYFAVNLFGVMNCTHAALPKMREAGEGRIITIISDAGRIGEPNMAPYAAAKAGAAGFSRALAREVGGSGITVNNVALATVDTVGLDEMARSSPQLAERFQRQLKRYIVPRFGRPADVAGLVLFLASSHASWISGQTYPVNGGYSVST</sequence>
<dbReference type="Proteomes" id="UP001501237">
    <property type="component" value="Unassembled WGS sequence"/>
</dbReference>
<reference evidence="4" key="1">
    <citation type="journal article" date="2019" name="Int. J. Syst. Evol. Microbiol.">
        <title>The Global Catalogue of Microorganisms (GCM) 10K type strain sequencing project: providing services to taxonomists for standard genome sequencing and annotation.</title>
        <authorList>
            <consortium name="The Broad Institute Genomics Platform"/>
            <consortium name="The Broad Institute Genome Sequencing Center for Infectious Disease"/>
            <person name="Wu L."/>
            <person name="Ma J."/>
        </authorList>
    </citation>
    <scope>NUCLEOTIDE SEQUENCE [LARGE SCALE GENOMIC DNA]</scope>
    <source>
        <strain evidence="4">JCM 9377</strain>
    </source>
</reference>
<dbReference type="PANTHER" id="PTHR42879:SF2">
    <property type="entry name" value="3-OXOACYL-[ACYL-CARRIER-PROTEIN] REDUCTASE FABG"/>
    <property type="match status" value="1"/>
</dbReference>
<dbReference type="EMBL" id="BAAAUV010000016">
    <property type="protein sequence ID" value="GAA3226676.1"/>
    <property type="molecule type" value="Genomic_DNA"/>
</dbReference>
<evidence type="ECO:0000313" key="4">
    <source>
        <dbReference type="Proteomes" id="UP001501237"/>
    </source>
</evidence>
<dbReference type="PRINTS" id="PR00081">
    <property type="entry name" value="GDHRDH"/>
</dbReference>
<dbReference type="InterPro" id="IPR050259">
    <property type="entry name" value="SDR"/>
</dbReference>
<gene>
    <name evidence="3" type="ORF">GCM10010468_55090</name>
</gene>
<dbReference type="InterPro" id="IPR020904">
    <property type="entry name" value="Sc_DH/Rdtase_CS"/>
</dbReference>
<dbReference type="PRINTS" id="PR00080">
    <property type="entry name" value="SDRFAMILY"/>
</dbReference>
<dbReference type="SUPFAM" id="SSF51735">
    <property type="entry name" value="NAD(P)-binding Rossmann-fold domains"/>
    <property type="match status" value="1"/>
</dbReference>
<dbReference type="Gene3D" id="3.40.50.720">
    <property type="entry name" value="NAD(P)-binding Rossmann-like Domain"/>
    <property type="match status" value="1"/>
</dbReference>
<evidence type="ECO:0000313" key="3">
    <source>
        <dbReference type="EMBL" id="GAA3226676.1"/>
    </source>
</evidence>
<comment type="caution">
    <text evidence="3">The sequence shown here is derived from an EMBL/GenBank/DDBJ whole genome shotgun (WGS) entry which is preliminary data.</text>
</comment>
<accession>A0ABP6QFK8</accession>
<evidence type="ECO:0000256" key="2">
    <source>
        <dbReference type="RuleBase" id="RU000363"/>
    </source>
</evidence>
<dbReference type="Pfam" id="PF00106">
    <property type="entry name" value="adh_short"/>
    <property type="match status" value="1"/>
</dbReference>
<dbReference type="RefSeq" id="WP_344833828.1">
    <property type="nucleotide sequence ID" value="NZ_BAAAUV010000016.1"/>
</dbReference>
<dbReference type="InterPro" id="IPR002347">
    <property type="entry name" value="SDR_fam"/>
</dbReference>
<dbReference type="InterPro" id="IPR036291">
    <property type="entry name" value="NAD(P)-bd_dom_sf"/>
</dbReference>
<dbReference type="PANTHER" id="PTHR42879">
    <property type="entry name" value="3-OXOACYL-(ACYL-CARRIER-PROTEIN) REDUCTASE"/>
    <property type="match status" value="1"/>
</dbReference>
<organism evidence="3 4">
    <name type="scientific">Actinocorallia longicatena</name>
    <dbReference type="NCBI Taxonomy" id="111803"/>
    <lineage>
        <taxon>Bacteria</taxon>
        <taxon>Bacillati</taxon>
        <taxon>Actinomycetota</taxon>
        <taxon>Actinomycetes</taxon>
        <taxon>Streptosporangiales</taxon>
        <taxon>Thermomonosporaceae</taxon>
        <taxon>Actinocorallia</taxon>
    </lineage>
</organism>
<keyword evidence="4" id="KW-1185">Reference proteome</keyword>
<evidence type="ECO:0000256" key="1">
    <source>
        <dbReference type="ARBA" id="ARBA00006484"/>
    </source>
</evidence>
<dbReference type="PROSITE" id="PS00061">
    <property type="entry name" value="ADH_SHORT"/>
    <property type="match status" value="1"/>
</dbReference>